<evidence type="ECO:0000313" key="1">
    <source>
        <dbReference type="EMBL" id="CEK60654.1"/>
    </source>
</evidence>
<sequence length="68" mass="7669">MSVHHSDGIGSIHTPACLSRAHCLQESQYVRYPAHQHVQVQDVLSSSPIHIAYSKLVKMLTQLYILFP</sequence>
<name>A0A0B6YWE0_9EUPU</name>
<gene>
    <name evidence="1" type="primary">ORF40017</name>
</gene>
<organism evidence="1">
    <name type="scientific">Arion vulgaris</name>
    <dbReference type="NCBI Taxonomy" id="1028688"/>
    <lineage>
        <taxon>Eukaryota</taxon>
        <taxon>Metazoa</taxon>
        <taxon>Spiralia</taxon>
        <taxon>Lophotrochozoa</taxon>
        <taxon>Mollusca</taxon>
        <taxon>Gastropoda</taxon>
        <taxon>Heterobranchia</taxon>
        <taxon>Euthyneura</taxon>
        <taxon>Panpulmonata</taxon>
        <taxon>Eupulmonata</taxon>
        <taxon>Stylommatophora</taxon>
        <taxon>Helicina</taxon>
        <taxon>Arionoidea</taxon>
        <taxon>Arionidae</taxon>
        <taxon>Arion</taxon>
    </lineage>
</organism>
<dbReference type="EMBL" id="HACG01013789">
    <property type="protein sequence ID" value="CEK60654.1"/>
    <property type="molecule type" value="Transcribed_RNA"/>
</dbReference>
<protein>
    <submittedName>
        <fullName evidence="1">Uncharacterized protein</fullName>
    </submittedName>
</protein>
<accession>A0A0B6YWE0</accession>
<reference evidence="1" key="1">
    <citation type="submission" date="2014-12" db="EMBL/GenBank/DDBJ databases">
        <title>Insight into the proteome of Arion vulgaris.</title>
        <authorList>
            <person name="Aradska J."/>
            <person name="Bulat T."/>
            <person name="Smidak R."/>
            <person name="Sarate P."/>
            <person name="Gangsoo J."/>
            <person name="Sialana F."/>
            <person name="Bilban M."/>
            <person name="Lubec G."/>
        </authorList>
    </citation>
    <scope>NUCLEOTIDE SEQUENCE</scope>
    <source>
        <tissue evidence="1">Skin</tissue>
    </source>
</reference>
<proteinExistence type="predicted"/>
<dbReference type="AlphaFoldDB" id="A0A0B6YWE0"/>